<accession>A0A7R7XD87</accession>
<dbReference type="AlphaFoldDB" id="A0A7R7XD87"/>
<reference evidence="2" key="2">
    <citation type="submission" date="2021-02" db="EMBL/GenBank/DDBJ databases">
        <title>Aspergillus puulaauensis MK2 genome sequence.</title>
        <authorList>
            <person name="Futagami T."/>
            <person name="Mori K."/>
            <person name="Kadooka C."/>
            <person name="Tanaka T."/>
        </authorList>
    </citation>
    <scope>NUCLEOTIDE SEQUENCE</scope>
    <source>
        <strain evidence="2">MK2</strain>
    </source>
</reference>
<dbReference type="GeneID" id="64969113"/>
<dbReference type="Proteomes" id="UP000654913">
    <property type="component" value="Chromosome 1"/>
</dbReference>
<name>A0A7R7XD87_9EURO</name>
<feature type="compositionally biased region" description="Acidic residues" evidence="1">
    <location>
        <begin position="128"/>
        <end position="138"/>
    </location>
</feature>
<evidence type="ECO:0000256" key="1">
    <source>
        <dbReference type="SAM" id="MobiDB-lite"/>
    </source>
</evidence>
<gene>
    <name evidence="2" type="ORF">APUU_11936A</name>
</gene>
<evidence type="ECO:0000313" key="2">
    <source>
        <dbReference type="EMBL" id="BCS19108.1"/>
    </source>
</evidence>
<evidence type="ECO:0000313" key="3">
    <source>
        <dbReference type="Proteomes" id="UP000654913"/>
    </source>
</evidence>
<sequence length="158" mass="17611">MRWTQENEEILWQTVFRTHSFHMDLTKIAQEWPGDDKPTPKALKEHLTKYRKSLGGDGRITFGMTGLNAAGTPTGTPRKKGPGPTKKGGDSAPATPQKRGAREKGQALEETEETEIVVVKKEEVEPTTADEDDTDESDDVKVHTPKRIKKEIQDDGFP</sequence>
<dbReference type="RefSeq" id="XP_041551302.1">
    <property type="nucleotide sequence ID" value="XM_041698081.1"/>
</dbReference>
<dbReference type="KEGG" id="apuu:APUU_11936A"/>
<feature type="region of interest" description="Disordered" evidence="1">
    <location>
        <begin position="31"/>
        <end position="158"/>
    </location>
</feature>
<dbReference type="EMBL" id="AP024443">
    <property type="protein sequence ID" value="BCS19108.1"/>
    <property type="molecule type" value="Genomic_DNA"/>
</dbReference>
<protein>
    <submittedName>
        <fullName evidence="2">Uncharacterized protein</fullName>
    </submittedName>
</protein>
<organism evidence="2 3">
    <name type="scientific">Aspergillus puulaauensis</name>
    <dbReference type="NCBI Taxonomy" id="1220207"/>
    <lineage>
        <taxon>Eukaryota</taxon>
        <taxon>Fungi</taxon>
        <taxon>Dikarya</taxon>
        <taxon>Ascomycota</taxon>
        <taxon>Pezizomycotina</taxon>
        <taxon>Eurotiomycetes</taxon>
        <taxon>Eurotiomycetidae</taxon>
        <taxon>Eurotiales</taxon>
        <taxon>Aspergillaceae</taxon>
        <taxon>Aspergillus</taxon>
    </lineage>
</organism>
<proteinExistence type="predicted"/>
<reference evidence="2" key="1">
    <citation type="submission" date="2021-01" db="EMBL/GenBank/DDBJ databases">
        <authorList>
            <consortium name="Aspergillus puulaauensis MK2 genome sequencing consortium"/>
            <person name="Kazuki M."/>
            <person name="Futagami T."/>
        </authorList>
    </citation>
    <scope>NUCLEOTIDE SEQUENCE</scope>
    <source>
        <strain evidence="2">MK2</strain>
    </source>
</reference>
<feature type="compositionally biased region" description="Basic and acidic residues" evidence="1">
    <location>
        <begin position="34"/>
        <end position="48"/>
    </location>
</feature>
<keyword evidence="3" id="KW-1185">Reference proteome</keyword>
<dbReference type="OrthoDB" id="5420368at2759"/>